<proteinExistence type="inferred from homology"/>
<keyword evidence="4" id="KW-0560">Oxidoreductase</keyword>
<evidence type="ECO:0000313" key="13">
    <source>
        <dbReference type="Proteomes" id="UP000296733"/>
    </source>
</evidence>
<evidence type="ECO:0000256" key="6">
    <source>
        <dbReference type="ARBA" id="ARBA00030172"/>
    </source>
</evidence>
<evidence type="ECO:0000256" key="1">
    <source>
        <dbReference type="ARBA" id="ARBA00006601"/>
    </source>
</evidence>
<dbReference type="RefSeq" id="WP_103990212.1">
    <property type="nucleotide sequence ID" value="NZ_CP031311.1"/>
</dbReference>
<dbReference type="PIRSF" id="PIRSF000124">
    <property type="entry name" value="UDPglc_GDPman_dh"/>
    <property type="match status" value="1"/>
</dbReference>
<gene>
    <name evidence="10" type="ORF">DV707_05585</name>
    <name evidence="11" type="ORF">SAMN04488133_0434</name>
</gene>
<keyword evidence="5" id="KW-0520">NAD</keyword>
<dbReference type="GO" id="GO:0016628">
    <property type="term" value="F:oxidoreductase activity, acting on the CH-CH group of donors, NAD or NADP as acceptor"/>
    <property type="evidence" value="ECO:0007669"/>
    <property type="project" value="InterPro"/>
</dbReference>
<dbReference type="SUPFAM" id="SSF48179">
    <property type="entry name" value="6-phosphogluconate dehydrogenase C-terminal domain-like"/>
    <property type="match status" value="1"/>
</dbReference>
<dbReference type="SUPFAM" id="SSF51735">
    <property type="entry name" value="NAD(P)-binding Rossmann-fold domains"/>
    <property type="match status" value="1"/>
</dbReference>
<dbReference type="InterPro" id="IPR001732">
    <property type="entry name" value="UDP-Glc/GDP-Man_DH_N"/>
</dbReference>
<dbReference type="Pfam" id="PF03721">
    <property type="entry name" value="UDPG_MGDP_dh_N"/>
    <property type="match status" value="1"/>
</dbReference>
<reference evidence="10 13" key="2">
    <citation type="journal article" date="2019" name="Nat. Commun.">
        <title>A new type of DNA phosphorothioation-based antiviral system in archaea.</title>
        <authorList>
            <person name="Xiong L."/>
            <person name="Liu S."/>
            <person name="Chen S."/>
            <person name="Xiao Y."/>
            <person name="Zhu B."/>
            <person name="Gao Y."/>
            <person name="Zhang Y."/>
            <person name="Chen B."/>
            <person name="Luo J."/>
            <person name="Deng Z."/>
            <person name="Chen X."/>
            <person name="Wang L."/>
            <person name="Chen S."/>
        </authorList>
    </citation>
    <scope>NUCLEOTIDE SEQUENCE [LARGE SCALE GENOMIC DNA]</scope>
    <source>
        <strain evidence="10 13">CGMCC 1.10331</strain>
    </source>
</reference>
<name>A0A1H5TZR0_9EURY</name>
<dbReference type="InterPro" id="IPR036220">
    <property type="entry name" value="UDP-Glc/GDP-Man_DH_C_sf"/>
</dbReference>
<dbReference type="PIRSF" id="PIRSF500136">
    <property type="entry name" value="UDP_ManNAc_DH"/>
    <property type="match status" value="1"/>
</dbReference>
<sequence>MTQIGVVGLGYAGYPLAVSFAESGFSVVGYDVDEEKVDALRSGDHSLAEATGAEAARLTHTSEPERLSACGTVFVSVPTPITESGEPDTSAVREAGRTIGAHLSEDTTVVLQSTIYPGGTRRELVPAIEEASGWTAGEEFSVGYAPERSSPGAETRDIEEIERCVAAQDAASRARIRRLFETVLDAPVHPVATIEACEAAKCLENVQRDVNIALVNEFAMACERVEALDADEVLRAAATKWNFHSYRPGLVDGHCIPVDPHYLIHRFEEADYSPELMKTARRVNDRAADHVVELTCDALAQRPQVVADGGVDGRPTVPARGSSNDVLAVGLTYKSGADDLRVPTRRRAIAELSERQGDVVGYDPHASPAAAAETFDVPIQAELDPEGFDALVVFTDHELVRRLDLDRVSRAMSENPVLVDATQSIDRGAARERGFIVRGM</sequence>
<organism evidence="11 12">
    <name type="scientific">Halobellus limi</name>
    <dbReference type="NCBI Taxonomy" id="699433"/>
    <lineage>
        <taxon>Archaea</taxon>
        <taxon>Methanobacteriati</taxon>
        <taxon>Methanobacteriota</taxon>
        <taxon>Stenosarchaea group</taxon>
        <taxon>Halobacteria</taxon>
        <taxon>Halobacteriales</taxon>
        <taxon>Haloferacaceae</taxon>
        <taxon>Halobellus</taxon>
    </lineage>
</organism>
<dbReference type="Proteomes" id="UP000236740">
    <property type="component" value="Unassembled WGS sequence"/>
</dbReference>
<evidence type="ECO:0000259" key="9">
    <source>
        <dbReference type="SMART" id="SM00984"/>
    </source>
</evidence>
<dbReference type="InterPro" id="IPR014027">
    <property type="entry name" value="UDP-Glc/GDP-Man_DH_C"/>
</dbReference>
<dbReference type="EC" id="1.1.1.336" evidence="2"/>
<evidence type="ECO:0000256" key="7">
    <source>
        <dbReference type="ARBA" id="ARBA00049130"/>
    </source>
</evidence>
<evidence type="ECO:0000313" key="10">
    <source>
        <dbReference type="EMBL" id="QCC47187.1"/>
    </source>
</evidence>
<evidence type="ECO:0000256" key="5">
    <source>
        <dbReference type="ARBA" id="ARBA00023027"/>
    </source>
</evidence>
<dbReference type="InterPro" id="IPR008927">
    <property type="entry name" value="6-PGluconate_DH-like_C_sf"/>
</dbReference>
<evidence type="ECO:0000256" key="2">
    <source>
        <dbReference type="ARBA" id="ARBA00012935"/>
    </source>
</evidence>
<evidence type="ECO:0000313" key="11">
    <source>
        <dbReference type="EMBL" id="SEF68239.1"/>
    </source>
</evidence>
<dbReference type="GO" id="GO:0089714">
    <property type="term" value="F:UDP-N-acetyl-D-mannosamine dehydrogenase activity"/>
    <property type="evidence" value="ECO:0007669"/>
    <property type="project" value="UniProtKB-EC"/>
</dbReference>
<dbReference type="InterPro" id="IPR014026">
    <property type="entry name" value="UDP-Glc/GDP-Man_DH_dimer"/>
</dbReference>
<dbReference type="Pfam" id="PF03720">
    <property type="entry name" value="UDPG_MGDP_dh_C"/>
    <property type="match status" value="1"/>
</dbReference>
<feature type="domain" description="UDP-glucose/GDP-mannose dehydrogenase C-terminal" evidence="9">
    <location>
        <begin position="327"/>
        <end position="427"/>
    </location>
</feature>
<protein>
    <recommendedName>
        <fullName evidence="3">UDP-N-acetyl-D-mannosamine dehydrogenase</fullName>
        <ecNumber evidence="2">1.1.1.336</ecNumber>
    </recommendedName>
    <alternativeName>
        <fullName evidence="6">UDP-ManNAc 6-dehydrogenase</fullName>
    </alternativeName>
</protein>
<evidence type="ECO:0000256" key="3">
    <source>
        <dbReference type="ARBA" id="ARBA00016796"/>
    </source>
</evidence>
<dbReference type="GO" id="GO:0000271">
    <property type="term" value="P:polysaccharide biosynthetic process"/>
    <property type="evidence" value="ECO:0007669"/>
    <property type="project" value="InterPro"/>
</dbReference>
<evidence type="ECO:0000313" key="12">
    <source>
        <dbReference type="Proteomes" id="UP000236740"/>
    </source>
</evidence>
<dbReference type="OrthoDB" id="372050at2157"/>
<comment type="catalytic activity">
    <reaction evidence="7">
        <text>UDP-N-acetyl-alpha-D-mannosamine + 2 NAD(+) + H2O = UDP-N-acetyl-alpha-D-mannosaminouronate + 2 NADH + 3 H(+)</text>
        <dbReference type="Rhea" id="RHEA:25780"/>
        <dbReference type="ChEBI" id="CHEBI:15377"/>
        <dbReference type="ChEBI" id="CHEBI:15378"/>
        <dbReference type="ChEBI" id="CHEBI:57540"/>
        <dbReference type="ChEBI" id="CHEBI:57945"/>
        <dbReference type="ChEBI" id="CHEBI:68623"/>
        <dbReference type="ChEBI" id="CHEBI:70731"/>
        <dbReference type="EC" id="1.1.1.336"/>
    </reaction>
</comment>
<dbReference type="PANTHER" id="PTHR43491:SF2">
    <property type="entry name" value="UDP-N-ACETYL-D-MANNOSAMINE DEHYDROGENASE"/>
    <property type="match status" value="1"/>
</dbReference>
<dbReference type="SMART" id="SM00984">
    <property type="entry name" value="UDPG_MGDP_dh_C"/>
    <property type="match status" value="1"/>
</dbReference>
<dbReference type="Pfam" id="PF00984">
    <property type="entry name" value="UDPG_MGDP_dh"/>
    <property type="match status" value="1"/>
</dbReference>
<dbReference type="EMBL" id="CP031311">
    <property type="protein sequence ID" value="QCC47187.1"/>
    <property type="molecule type" value="Genomic_DNA"/>
</dbReference>
<dbReference type="InterPro" id="IPR017476">
    <property type="entry name" value="UDP-Glc/GDP-Man"/>
</dbReference>
<dbReference type="Gene3D" id="3.40.50.720">
    <property type="entry name" value="NAD(P)-binding Rossmann-like Domain"/>
    <property type="match status" value="2"/>
</dbReference>
<evidence type="ECO:0000256" key="4">
    <source>
        <dbReference type="ARBA" id="ARBA00023002"/>
    </source>
</evidence>
<dbReference type="NCBIfam" id="TIGR03026">
    <property type="entry name" value="NDP-sugDHase"/>
    <property type="match status" value="1"/>
</dbReference>
<dbReference type="InterPro" id="IPR036291">
    <property type="entry name" value="NAD(P)-bd_dom_sf"/>
</dbReference>
<dbReference type="SUPFAM" id="SSF52413">
    <property type="entry name" value="UDP-glucose/GDP-mannose dehydrogenase C-terminal domain"/>
    <property type="match status" value="1"/>
</dbReference>
<dbReference type="KEGG" id="hlm:DV707_05585"/>
<dbReference type="Proteomes" id="UP000296733">
    <property type="component" value="Chromosome"/>
</dbReference>
<accession>A0A1H5TZR0</accession>
<keyword evidence="12" id="KW-1185">Reference proteome</keyword>
<dbReference type="GO" id="GO:0051287">
    <property type="term" value="F:NAD binding"/>
    <property type="evidence" value="ECO:0007669"/>
    <property type="project" value="InterPro"/>
</dbReference>
<dbReference type="InterPro" id="IPR028359">
    <property type="entry name" value="UDP_ManNAc/GlcNAc_DH"/>
</dbReference>
<dbReference type="GeneID" id="39857538"/>
<evidence type="ECO:0000256" key="8">
    <source>
        <dbReference type="PIRNR" id="PIRNR000124"/>
    </source>
</evidence>
<dbReference type="PANTHER" id="PTHR43491">
    <property type="entry name" value="UDP-N-ACETYL-D-MANNOSAMINE DEHYDROGENASE"/>
    <property type="match status" value="1"/>
</dbReference>
<dbReference type="AlphaFoldDB" id="A0A1H5TZR0"/>
<dbReference type="EMBL" id="FNVN01000001">
    <property type="protein sequence ID" value="SEF68239.1"/>
    <property type="molecule type" value="Genomic_DNA"/>
</dbReference>
<reference evidence="11 12" key="1">
    <citation type="submission" date="2016-10" db="EMBL/GenBank/DDBJ databases">
        <authorList>
            <person name="de Groot N.N."/>
        </authorList>
    </citation>
    <scope>NUCLEOTIDE SEQUENCE [LARGE SCALE GENOMIC DNA]</scope>
    <source>
        <strain evidence="11 12">CGMCC 1.10331</strain>
    </source>
</reference>
<comment type="similarity">
    <text evidence="1 8">Belongs to the UDP-glucose/GDP-mannose dehydrogenase family.</text>
</comment>